<sequence length="212" mass="22966">MYELTITTAEAAKTTDHDNFPDAHQALMSHVITEDLYLHATEQGTRECPRFTLLQMPDDDRGTRIVGTATIATAAGKPVVGNYYSAHAALRWTADHTATWRHGCDTDPGVRYPMAVLTAARAEARYCFRAGTIFHEAAALSDAGNAEVPRPSQHVLEQLRHSAVTAAHAQTPIAAAELAAAVETELPQNITAEQTAALIWFYALILWGVTAS</sequence>
<organism evidence="1">
    <name type="scientific">uncultured Mycobacterium sp</name>
    <dbReference type="NCBI Taxonomy" id="171292"/>
    <lineage>
        <taxon>Bacteria</taxon>
        <taxon>Bacillati</taxon>
        <taxon>Actinomycetota</taxon>
        <taxon>Actinomycetes</taxon>
        <taxon>Mycobacteriales</taxon>
        <taxon>Mycobacteriaceae</taxon>
        <taxon>Mycobacterium</taxon>
        <taxon>environmental samples</taxon>
    </lineage>
</organism>
<reference evidence="1" key="1">
    <citation type="submission" date="2016-03" db="EMBL/GenBank/DDBJ databases">
        <authorList>
            <person name="Ploux O."/>
        </authorList>
    </citation>
    <scope>NUCLEOTIDE SEQUENCE</scope>
    <source>
        <strain evidence="1">UC10</strain>
    </source>
</reference>
<protein>
    <submittedName>
        <fullName evidence="1">Uncharacterized protein</fullName>
    </submittedName>
</protein>
<evidence type="ECO:0000313" key="1">
    <source>
        <dbReference type="EMBL" id="SBS79036.1"/>
    </source>
</evidence>
<dbReference type="AlphaFoldDB" id="A0A1Y5PJX7"/>
<gene>
    <name evidence="1" type="ORF">MHPYR_680005</name>
</gene>
<proteinExistence type="predicted"/>
<name>A0A1Y5PJX7_9MYCO</name>
<accession>A0A1Y5PJX7</accession>
<dbReference type="EMBL" id="FLQS01000065">
    <property type="protein sequence ID" value="SBS79036.1"/>
    <property type="molecule type" value="Genomic_DNA"/>
</dbReference>